<dbReference type="EMBL" id="JABEZX010312693">
    <property type="protein sequence ID" value="MBA0575914.1"/>
    <property type="molecule type" value="Genomic_DNA"/>
</dbReference>
<dbReference type="Proteomes" id="UP000593572">
    <property type="component" value="Unassembled WGS sequence"/>
</dbReference>
<keyword evidence="2" id="KW-1185">Reference proteome</keyword>
<evidence type="ECO:0000313" key="2">
    <source>
        <dbReference type="Proteomes" id="UP000593572"/>
    </source>
</evidence>
<proteinExistence type="predicted"/>
<evidence type="ECO:0008006" key="3">
    <source>
        <dbReference type="Google" id="ProtNLM"/>
    </source>
</evidence>
<name>A0A7J8NGE8_9ROSI</name>
<feature type="non-terminal residue" evidence="1">
    <location>
        <position position="77"/>
    </location>
</feature>
<organism evidence="1 2">
    <name type="scientific">Gossypium lobatum</name>
    <dbReference type="NCBI Taxonomy" id="34289"/>
    <lineage>
        <taxon>Eukaryota</taxon>
        <taxon>Viridiplantae</taxon>
        <taxon>Streptophyta</taxon>
        <taxon>Embryophyta</taxon>
        <taxon>Tracheophyta</taxon>
        <taxon>Spermatophyta</taxon>
        <taxon>Magnoliopsida</taxon>
        <taxon>eudicotyledons</taxon>
        <taxon>Gunneridae</taxon>
        <taxon>Pentapetalae</taxon>
        <taxon>rosids</taxon>
        <taxon>malvids</taxon>
        <taxon>Malvales</taxon>
        <taxon>Malvaceae</taxon>
        <taxon>Malvoideae</taxon>
        <taxon>Gossypium</taxon>
    </lineage>
</organism>
<gene>
    <name evidence="1" type="ORF">Golob_006896</name>
</gene>
<protein>
    <recommendedName>
        <fullName evidence="3">RNase H type-1 domain-containing protein</fullName>
    </recommendedName>
</protein>
<evidence type="ECO:0000313" key="1">
    <source>
        <dbReference type="EMBL" id="MBA0575914.1"/>
    </source>
</evidence>
<sequence length="77" mass="9044">FVVNSRTTSFRVGNWIRLYFDDAIKVDSRVTIGGVLRDLHESRRCDRVLIRTNSMKVLRAIQESFSMTYCSAFIRRI</sequence>
<accession>A0A7J8NGE8</accession>
<comment type="caution">
    <text evidence="1">The sequence shown here is derived from an EMBL/GenBank/DDBJ whole genome shotgun (WGS) entry which is preliminary data.</text>
</comment>
<dbReference type="AlphaFoldDB" id="A0A7J8NGE8"/>
<reference evidence="1 2" key="1">
    <citation type="journal article" date="2019" name="Genome Biol. Evol.">
        <title>Insights into the evolution of the New World diploid cottons (Gossypium, subgenus Houzingenia) based on genome sequencing.</title>
        <authorList>
            <person name="Grover C.E."/>
            <person name="Arick M.A. 2nd"/>
            <person name="Thrash A."/>
            <person name="Conover J.L."/>
            <person name="Sanders W.S."/>
            <person name="Peterson D.G."/>
            <person name="Frelichowski J.E."/>
            <person name="Scheffler J.A."/>
            <person name="Scheffler B.E."/>
            <person name="Wendel J.F."/>
        </authorList>
    </citation>
    <scope>NUCLEOTIDE SEQUENCE [LARGE SCALE GENOMIC DNA]</scope>
    <source>
        <strain evidence="1">157</strain>
        <tissue evidence="1">Leaf</tissue>
    </source>
</reference>